<comment type="caution">
    <text evidence="1">The sequence shown here is derived from an EMBL/GenBank/DDBJ whole genome shotgun (WGS) entry which is preliminary data.</text>
</comment>
<accession>A0ACB1B3T5</accession>
<sequence>MFYPNSTSSINKFLKFILSNSTFNRQISSFSSGPFRIVEVGPRDGLQNEKRMVLTSTKIELINRLVECGLKTVEATSFVSPKWVPQFEDCNEVISACKKIRGVSYPVLVPNLEGLKNALKNGNVKEIAVFIAASNTFNRKNLNCSIKEGEKRLKEVTEEALITGLKVRGYISTVLGCPYEGHVDPILVTKMTERLLDYGCYEGWV</sequence>
<gene>
    <name evidence="1" type="ORF">MENTE1834_LOCUS45630</name>
</gene>
<dbReference type="Proteomes" id="UP001497535">
    <property type="component" value="Unassembled WGS sequence"/>
</dbReference>
<evidence type="ECO:0000313" key="2">
    <source>
        <dbReference type="Proteomes" id="UP001497535"/>
    </source>
</evidence>
<protein>
    <submittedName>
        <fullName evidence="1">Uncharacterized protein</fullName>
    </submittedName>
</protein>
<proteinExistence type="predicted"/>
<reference evidence="1" key="1">
    <citation type="submission" date="2023-11" db="EMBL/GenBank/DDBJ databases">
        <authorList>
            <person name="Poullet M."/>
        </authorList>
    </citation>
    <scope>NUCLEOTIDE SEQUENCE</scope>
    <source>
        <strain evidence="1">E1834</strain>
    </source>
</reference>
<evidence type="ECO:0000313" key="1">
    <source>
        <dbReference type="EMBL" id="CAK5115598.1"/>
    </source>
</evidence>
<name>A0ACB1B3T5_MELEN</name>
<keyword evidence="2" id="KW-1185">Reference proteome</keyword>
<organism evidence="1 2">
    <name type="scientific">Meloidogyne enterolobii</name>
    <name type="common">Root-knot nematode worm</name>
    <name type="synonym">Meloidogyne mayaguensis</name>
    <dbReference type="NCBI Taxonomy" id="390850"/>
    <lineage>
        <taxon>Eukaryota</taxon>
        <taxon>Metazoa</taxon>
        <taxon>Ecdysozoa</taxon>
        <taxon>Nematoda</taxon>
        <taxon>Chromadorea</taxon>
        <taxon>Rhabditida</taxon>
        <taxon>Tylenchina</taxon>
        <taxon>Tylenchomorpha</taxon>
        <taxon>Tylenchoidea</taxon>
        <taxon>Meloidogynidae</taxon>
        <taxon>Meloidogyninae</taxon>
        <taxon>Meloidogyne</taxon>
    </lineage>
</organism>
<dbReference type="EMBL" id="CAVMJV010000155">
    <property type="protein sequence ID" value="CAK5115598.1"/>
    <property type="molecule type" value="Genomic_DNA"/>
</dbReference>